<dbReference type="GO" id="GO:0005737">
    <property type="term" value="C:cytoplasm"/>
    <property type="evidence" value="ECO:0007669"/>
    <property type="project" value="UniProtKB-SubCell"/>
</dbReference>
<comment type="function">
    <text evidence="9">Enables the bacterium to metabolize sucrose as a sole carbon source.</text>
</comment>
<dbReference type="InterPro" id="IPR013320">
    <property type="entry name" value="ConA-like_dom_sf"/>
</dbReference>
<comment type="subcellular location">
    <subcellularLocation>
        <location evidence="9">Cytoplasm</location>
    </subcellularLocation>
</comment>
<evidence type="ECO:0000256" key="9">
    <source>
        <dbReference type="RuleBase" id="RU365015"/>
    </source>
</evidence>
<evidence type="ECO:0000256" key="1">
    <source>
        <dbReference type="ARBA" id="ARBA00004914"/>
    </source>
</evidence>
<dbReference type="CDD" id="cd18623">
    <property type="entry name" value="GH32_ScrB-like"/>
    <property type="match status" value="1"/>
</dbReference>
<keyword evidence="6 8" id="KW-0326">Glycosidase</keyword>
<dbReference type="Gene3D" id="2.60.120.560">
    <property type="entry name" value="Exo-inulinase, domain 1"/>
    <property type="match status" value="1"/>
</dbReference>
<evidence type="ECO:0000259" key="10">
    <source>
        <dbReference type="Pfam" id="PF00251"/>
    </source>
</evidence>
<dbReference type="PANTHER" id="PTHR43101:SF1">
    <property type="entry name" value="BETA-FRUCTOSIDASE"/>
    <property type="match status" value="1"/>
</dbReference>
<keyword evidence="9" id="KW-0963">Cytoplasm</keyword>
<evidence type="ECO:0000313" key="12">
    <source>
        <dbReference type="EMBL" id="HJD38448.1"/>
    </source>
</evidence>
<evidence type="ECO:0000256" key="5">
    <source>
        <dbReference type="ARBA" id="ARBA00022801"/>
    </source>
</evidence>
<organism evidence="12 13">
    <name type="scientific">Candidatus Blautia stercoripullorum</name>
    <dbReference type="NCBI Taxonomy" id="2838502"/>
    <lineage>
        <taxon>Bacteria</taxon>
        <taxon>Bacillati</taxon>
        <taxon>Bacillota</taxon>
        <taxon>Clostridia</taxon>
        <taxon>Lachnospirales</taxon>
        <taxon>Lachnospiraceae</taxon>
        <taxon>Blautia</taxon>
    </lineage>
</organism>
<dbReference type="Gene3D" id="2.115.10.20">
    <property type="entry name" value="Glycosyl hydrolase domain, family 43"/>
    <property type="match status" value="1"/>
</dbReference>
<dbReference type="NCBIfam" id="TIGR01322">
    <property type="entry name" value="scrB_fam"/>
    <property type="match status" value="1"/>
</dbReference>
<evidence type="ECO:0000256" key="7">
    <source>
        <dbReference type="ARBA" id="ARBA00033367"/>
    </source>
</evidence>
<dbReference type="SUPFAM" id="SSF75005">
    <property type="entry name" value="Arabinanase/levansucrase/invertase"/>
    <property type="match status" value="1"/>
</dbReference>
<sequence length="486" mass="56293">MKYGFQKAKEAEEKMGRTVAGCPFRTRYHIMPPVGWLNDPNGLCQFKGEFQAYFQYSPLNVNGGGGYWGHCVSKDLLHWEYREPVLTADIPQDASGVYSGSALVEDNKIYIFYTGNVKKPGDYDYIDAGRTSTQILVESEDGQNMSEKTILLGMEDYPEDMTQHIRDPKVWKEDGEYYMVLGARVRAWDSQGKRRDKGGVLIYVSEDKKKWSLYRELVPEKPFGYMWECPDIFSLSEERLLSFCPQGLEAREDRFQNIYQSGYVFFSQMEDLEDNFREWDMGFDFYAPQSFETEDGRRILIGWAGVPDTAKTYRNLSVENGWQHCLTIPAELTCHDGKVYRMPVRELEDLDWKRAVLENGRYRWADKTLRAVFSQVQGEKRQICIGTEKNHLTVTVQGDQVELSFLDKEGTPAPCGGGRGKRTGRVENKVEDLLILIDNSIVEIFVNQGELVFTTRIYLEKEERKIWFGKWENASLEVVEEEQQRK</sequence>
<evidence type="ECO:0000256" key="4">
    <source>
        <dbReference type="ARBA" id="ARBA00019623"/>
    </source>
</evidence>
<reference evidence="12" key="2">
    <citation type="submission" date="2021-04" db="EMBL/GenBank/DDBJ databases">
        <authorList>
            <person name="Gilroy R."/>
        </authorList>
    </citation>
    <scope>NUCLEOTIDE SEQUENCE</scope>
    <source>
        <strain evidence="12">ChiW19-6364</strain>
    </source>
</reference>
<dbReference type="Pfam" id="PF08244">
    <property type="entry name" value="Glyco_hydro_32C"/>
    <property type="match status" value="1"/>
</dbReference>
<dbReference type="InterPro" id="IPR013148">
    <property type="entry name" value="Glyco_hydro_32_N"/>
</dbReference>
<dbReference type="InterPro" id="IPR006232">
    <property type="entry name" value="Suc6P_hydrolase"/>
</dbReference>
<dbReference type="AlphaFoldDB" id="A0A9D2U4I0"/>
<dbReference type="Proteomes" id="UP000823850">
    <property type="component" value="Unassembled WGS sequence"/>
</dbReference>
<dbReference type="InterPro" id="IPR001362">
    <property type="entry name" value="Glyco_hydro_32"/>
</dbReference>
<reference evidence="12" key="1">
    <citation type="journal article" date="2021" name="PeerJ">
        <title>Extensive microbial diversity within the chicken gut microbiome revealed by metagenomics and culture.</title>
        <authorList>
            <person name="Gilroy R."/>
            <person name="Ravi A."/>
            <person name="Getino M."/>
            <person name="Pursley I."/>
            <person name="Horton D.L."/>
            <person name="Alikhan N.F."/>
            <person name="Baker D."/>
            <person name="Gharbi K."/>
            <person name="Hall N."/>
            <person name="Watson M."/>
            <person name="Adriaenssens E.M."/>
            <person name="Foster-Nyarko E."/>
            <person name="Jarju S."/>
            <person name="Secka A."/>
            <person name="Antonio M."/>
            <person name="Oren A."/>
            <person name="Chaudhuri R.R."/>
            <person name="La Ragione R."/>
            <person name="Hildebrand F."/>
            <person name="Pallen M.J."/>
        </authorList>
    </citation>
    <scope>NUCLEOTIDE SEQUENCE</scope>
    <source>
        <strain evidence="12">ChiW19-6364</strain>
    </source>
</reference>
<dbReference type="InterPro" id="IPR023296">
    <property type="entry name" value="Glyco_hydro_beta-prop_sf"/>
</dbReference>
<dbReference type="GO" id="GO:0005975">
    <property type="term" value="P:carbohydrate metabolic process"/>
    <property type="evidence" value="ECO:0007669"/>
    <property type="project" value="InterPro"/>
</dbReference>
<dbReference type="InterPro" id="IPR018053">
    <property type="entry name" value="Glyco_hydro_32_AS"/>
</dbReference>
<dbReference type="InterPro" id="IPR051214">
    <property type="entry name" value="GH32_Enzymes"/>
</dbReference>
<comment type="pathway">
    <text evidence="1 9">Glycan biosynthesis; sucrose metabolism.</text>
</comment>
<name>A0A9D2U4I0_9FIRM</name>
<evidence type="ECO:0000256" key="3">
    <source>
        <dbReference type="ARBA" id="ARBA00012758"/>
    </source>
</evidence>
<dbReference type="PROSITE" id="PS00609">
    <property type="entry name" value="GLYCOSYL_HYDROL_F32"/>
    <property type="match status" value="1"/>
</dbReference>
<evidence type="ECO:0000256" key="2">
    <source>
        <dbReference type="ARBA" id="ARBA00009902"/>
    </source>
</evidence>
<evidence type="ECO:0000313" key="13">
    <source>
        <dbReference type="Proteomes" id="UP000823850"/>
    </source>
</evidence>
<comment type="catalytic activity">
    <reaction evidence="8">
        <text>Hydrolysis of terminal non-reducing beta-D-fructofuranoside residues in beta-D-fructofuranosides.</text>
        <dbReference type="EC" id="3.2.1.26"/>
    </reaction>
</comment>
<evidence type="ECO:0000259" key="11">
    <source>
        <dbReference type="Pfam" id="PF08244"/>
    </source>
</evidence>
<comment type="caution">
    <text evidence="12">The sequence shown here is derived from an EMBL/GenBank/DDBJ whole genome shotgun (WGS) entry which is preliminary data.</text>
</comment>
<dbReference type="SUPFAM" id="SSF49899">
    <property type="entry name" value="Concanavalin A-like lectins/glucanases"/>
    <property type="match status" value="1"/>
</dbReference>
<dbReference type="EC" id="3.2.1.26" evidence="3 8"/>
<comment type="similarity">
    <text evidence="2 8">Belongs to the glycosyl hydrolase 32 family.</text>
</comment>
<accession>A0A9D2U4I0</accession>
<dbReference type="Pfam" id="PF00251">
    <property type="entry name" value="Glyco_hydro_32N"/>
    <property type="match status" value="1"/>
</dbReference>
<keyword evidence="9" id="KW-0119">Carbohydrate metabolism</keyword>
<dbReference type="GO" id="GO:0004564">
    <property type="term" value="F:beta-fructofuranosidase activity"/>
    <property type="evidence" value="ECO:0007669"/>
    <property type="project" value="UniProtKB-EC"/>
</dbReference>
<gene>
    <name evidence="12" type="ORF">H9913_00345</name>
</gene>
<evidence type="ECO:0000256" key="6">
    <source>
        <dbReference type="ARBA" id="ARBA00023295"/>
    </source>
</evidence>
<dbReference type="PANTHER" id="PTHR43101">
    <property type="entry name" value="BETA-FRUCTOSIDASE"/>
    <property type="match status" value="1"/>
</dbReference>
<feature type="domain" description="Glycosyl hydrolase family 32 N-terminal" evidence="10">
    <location>
        <begin position="29"/>
        <end position="342"/>
    </location>
</feature>
<dbReference type="SMART" id="SM00640">
    <property type="entry name" value="Glyco_32"/>
    <property type="match status" value="1"/>
</dbReference>
<protein>
    <recommendedName>
        <fullName evidence="4 8">Sucrose-6-phosphate hydrolase</fullName>
        <ecNumber evidence="3 8">3.2.1.26</ecNumber>
    </recommendedName>
    <alternativeName>
        <fullName evidence="7 9">Invertase</fullName>
    </alternativeName>
</protein>
<feature type="domain" description="Glycosyl hydrolase family 32 C-terminal" evidence="11">
    <location>
        <begin position="424"/>
        <end position="467"/>
    </location>
</feature>
<dbReference type="EMBL" id="DWUX01000005">
    <property type="protein sequence ID" value="HJD38448.1"/>
    <property type="molecule type" value="Genomic_DNA"/>
</dbReference>
<dbReference type="InterPro" id="IPR013189">
    <property type="entry name" value="Glyco_hydro_32_C"/>
</dbReference>
<proteinExistence type="inferred from homology"/>
<evidence type="ECO:0000256" key="8">
    <source>
        <dbReference type="RuleBase" id="RU362110"/>
    </source>
</evidence>
<keyword evidence="5 8" id="KW-0378">Hydrolase</keyword>